<comment type="caution">
    <text evidence="2">The sequence shown here is derived from an EMBL/GenBank/DDBJ whole genome shotgun (WGS) entry which is preliminary data.</text>
</comment>
<gene>
    <name evidence="2" type="ORF">CHRIB12_LOCUS3544</name>
</gene>
<evidence type="ECO:0000256" key="1">
    <source>
        <dbReference type="SAM" id="MobiDB-lite"/>
    </source>
</evidence>
<dbReference type="Proteomes" id="UP000684084">
    <property type="component" value="Unassembled WGS sequence"/>
</dbReference>
<evidence type="ECO:0000313" key="2">
    <source>
        <dbReference type="EMBL" id="CAB5339647.1"/>
    </source>
</evidence>
<dbReference type="OrthoDB" id="2317848at2759"/>
<accession>A0A916E082</accession>
<proteinExistence type="predicted"/>
<protein>
    <submittedName>
        <fullName evidence="2">Uncharacterized protein</fullName>
    </submittedName>
</protein>
<dbReference type="VEuPathDB" id="FungiDB:RhiirFUN_024840"/>
<evidence type="ECO:0000313" key="3">
    <source>
        <dbReference type="Proteomes" id="UP000684084"/>
    </source>
</evidence>
<name>A0A916E082_9GLOM</name>
<feature type="region of interest" description="Disordered" evidence="1">
    <location>
        <begin position="99"/>
        <end position="139"/>
    </location>
</feature>
<dbReference type="EMBL" id="CAGKOT010000005">
    <property type="protein sequence ID" value="CAB5339647.1"/>
    <property type="molecule type" value="Genomic_DNA"/>
</dbReference>
<sequence length="578" mass="67524">MSLRSKTGLALGWCSIIAQKWSKENVLDSIKKDLIKVANSVSEFDIIRRRKAQEILDRWKDWTASYNDFIKNLSCARMNIDNFQVKTISQLNNLTGDSSYSTQNIDNRRTTSGKRHRDRKETEENLNSSKKSGHKQKKKRTKIEQYFPVCNDICEIQHEQRSFDNVDDEELSGITLVPPDELLRDAPFVQTQDKDETNLNLFDLEKDVENSYLQELSVETLNPTIERLLGIEKGIARYRITFLPEFHLNDPVKRLFTDKEWIVMESKWRKIEEEIVNSLLPIESNLQSLLKRYENVISQNTIGCYIDLNKVESAIGQVPFENDYLFARDWTLRWIQQVYTAFLMCFQTPINPLIDANASEYAYRSRIINRLWEEVFLDVNGVIYMKTGEVENTDRKFQLEIKRYKDKRNTNSGSWFHDAILSMNVSQSEIQVAFGEVVGNAYYHDDVKMNGDREKILKAMQLALFKIRQLFPGDSPNLKNLETYGILVYKRDVFFYSMHWIDGVYLVDQFDKFLIPNASTQLKNLSDIIRTMITFKNRVISLQQNIESALKSRKKLNRGGTQHINDSIVYASPPQKKI</sequence>
<dbReference type="AlphaFoldDB" id="A0A916E082"/>
<reference evidence="2" key="1">
    <citation type="submission" date="2020-05" db="EMBL/GenBank/DDBJ databases">
        <authorList>
            <person name="Rincon C."/>
            <person name="Sanders R I."/>
            <person name="Robbins C."/>
            <person name="Chaturvedi A."/>
        </authorList>
    </citation>
    <scope>NUCLEOTIDE SEQUENCE</scope>
    <source>
        <strain evidence="2">CHB12</strain>
    </source>
</reference>
<dbReference type="SMR" id="A0A916E082"/>
<organism evidence="2 3">
    <name type="scientific">Rhizophagus irregularis</name>
    <dbReference type="NCBI Taxonomy" id="588596"/>
    <lineage>
        <taxon>Eukaryota</taxon>
        <taxon>Fungi</taxon>
        <taxon>Fungi incertae sedis</taxon>
        <taxon>Mucoromycota</taxon>
        <taxon>Glomeromycotina</taxon>
        <taxon>Glomeromycetes</taxon>
        <taxon>Glomerales</taxon>
        <taxon>Glomeraceae</taxon>
        <taxon>Rhizophagus</taxon>
    </lineage>
</organism>